<dbReference type="Proteomes" id="UP001596996">
    <property type="component" value="Unassembled WGS sequence"/>
</dbReference>
<protein>
    <submittedName>
        <fullName evidence="2">Helix-turn-helix domain-containing protein</fullName>
    </submittedName>
</protein>
<comment type="caution">
    <text evidence="2">The sequence shown here is derived from an EMBL/GenBank/DDBJ whole genome shotgun (WGS) entry which is preliminary data.</text>
</comment>
<organism evidence="2 3">
    <name type="scientific">Seminibacterium arietis</name>
    <dbReference type="NCBI Taxonomy" id="1173502"/>
    <lineage>
        <taxon>Bacteria</taxon>
        <taxon>Pseudomonadati</taxon>
        <taxon>Pseudomonadota</taxon>
        <taxon>Gammaproteobacteria</taxon>
        <taxon>Pasteurellales</taxon>
        <taxon>Pasteurellaceae</taxon>
        <taxon>Seminibacterium</taxon>
    </lineage>
</organism>
<keyword evidence="3" id="KW-1185">Reference proteome</keyword>
<dbReference type="Pfam" id="PF14090">
    <property type="entry name" value="HTH_39"/>
    <property type="match status" value="1"/>
</dbReference>
<accession>A0ABW3I614</accession>
<evidence type="ECO:0000313" key="3">
    <source>
        <dbReference type="Proteomes" id="UP001596996"/>
    </source>
</evidence>
<dbReference type="InterPro" id="IPR055245">
    <property type="entry name" value="HTH_proteobacteria"/>
</dbReference>
<gene>
    <name evidence="2" type="ORF">ACFQ02_00215</name>
</gene>
<reference evidence="3" key="1">
    <citation type="journal article" date="2019" name="Int. J. Syst. Evol. Microbiol.">
        <title>The Global Catalogue of Microorganisms (GCM) 10K type strain sequencing project: providing services to taxonomists for standard genome sequencing and annotation.</title>
        <authorList>
            <consortium name="The Broad Institute Genomics Platform"/>
            <consortium name="The Broad Institute Genome Sequencing Center for Infectious Disease"/>
            <person name="Wu L."/>
            <person name="Ma J."/>
        </authorList>
    </citation>
    <scope>NUCLEOTIDE SEQUENCE [LARGE SCALE GENOMIC DNA]</scope>
    <source>
        <strain evidence="3">CCUG 61707</strain>
    </source>
</reference>
<evidence type="ECO:0000259" key="1">
    <source>
        <dbReference type="Pfam" id="PF14090"/>
    </source>
</evidence>
<dbReference type="EMBL" id="JBHTJN010000001">
    <property type="protein sequence ID" value="MFD0965294.1"/>
    <property type="molecule type" value="Genomic_DNA"/>
</dbReference>
<feature type="domain" description="Winged helix-turn-helix" evidence="1">
    <location>
        <begin position="17"/>
        <end position="78"/>
    </location>
</feature>
<proteinExistence type="predicted"/>
<dbReference type="RefSeq" id="WP_380817800.1">
    <property type="nucleotide sequence ID" value="NZ_JBHTJN010000001.1"/>
</dbReference>
<name>A0ABW3I614_9PAST</name>
<evidence type="ECO:0000313" key="2">
    <source>
        <dbReference type="EMBL" id="MFD0965294.1"/>
    </source>
</evidence>
<sequence length="92" mass="10791">MSKTVFNVNPNEKQSQSQNARILAYMQKGGRITSLEALARFNCLRLSARIKDLRDKGYRVCSQMIKLKNGKRVKQYFMEMDHEITLQEIKNH</sequence>